<dbReference type="GO" id="GO:0003713">
    <property type="term" value="F:transcription coactivator activity"/>
    <property type="evidence" value="ECO:0007669"/>
    <property type="project" value="TreeGrafter"/>
</dbReference>
<dbReference type="SUPFAM" id="SSF57903">
    <property type="entry name" value="FYVE/PHD zinc finger"/>
    <property type="match status" value="1"/>
</dbReference>
<evidence type="ECO:0000313" key="8">
    <source>
        <dbReference type="Proteomes" id="UP001295423"/>
    </source>
</evidence>
<feature type="region of interest" description="Disordered" evidence="5">
    <location>
        <begin position="1038"/>
        <end position="1086"/>
    </location>
</feature>
<dbReference type="Gene3D" id="1.25.40.20">
    <property type="entry name" value="Ankyrin repeat-containing domain"/>
    <property type="match status" value="1"/>
</dbReference>
<dbReference type="InterPro" id="IPR011011">
    <property type="entry name" value="Znf_FYVE_PHD"/>
</dbReference>
<dbReference type="SUPFAM" id="SSF50156">
    <property type="entry name" value="PDZ domain-like"/>
    <property type="match status" value="1"/>
</dbReference>
<feature type="compositionally biased region" description="Polar residues" evidence="5">
    <location>
        <begin position="346"/>
        <end position="356"/>
    </location>
</feature>
<feature type="compositionally biased region" description="Basic residues" evidence="5">
    <location>
        <begin position="15"/>
        <end position="33"/>
    </location>
</feature>
<keyword evidence="1" id="KW-0479">Metal-binding</keyword>
<evidence type="ECO:0000256" key="4">
    <source>
        <dbReference type="PROSITE-ProRule" id="PRU00091"/>
    </source>
</evidence>
<comment type="caution">
    <text evidence="7">The sequence shown here is derived from an EMBL/GenBank/DDBJ whole genome shotgun (WGS) entry which is preliminary data.</text>
</comment>
<feature type="compositionally biased region" description="Low complexity" evidence="5">
    <location>
        <begin position="490"/>
        <end position="499"/>
    </location>
</feature>
<evidence type="ECO:0000256" key="1">
    <source>
        <dbReference type="ARBA" id="ARBA00022723"/>
    </source>
</evidence>
<dbReference type="InterPro" id="IPR017455">
    <property type="entry name" value="Znf_FYVE-rel"/>
</dbReference>
<keyword evidence="3" id="KW-0862">Zinc</keyword>
<accession>A0AAD2PXG9</accession>
<dbReference type="InterPro" id="IPR000306">
    <property type="entry name" value="Znf_FYVE"/>
</dbReference>
<feature type="compositionally biased region" description="Polar residues" evidence="5">
    <location>
        <begin position="517"/>
        <end position="526"/>
    </location>
</feature>
<dbReference type="InterPro" id="IPR051647">
    <property type="entry name" value="Mediator_comp_sub12"/>
</dbReference>
<evidence type="ECO:0000259" key="6">
    <source>
        <dbReference type="PROSITE" id="PS50178"/>
    </source>
</evidence>
<dbReference type="PANTHER" id="PTHR46007:SF8">
    <property type="entry name" value="C2H2-TYPE DOMAIN-CONTAINING PROTEIN"/>
    <property type="match status" value="1"/>
</dbReference>
<protein>
    <recommendedName>
        <fullName evidence="6">FYVE-type domain-containing protein</fullName>
    </recommendedName>
</protein>
<feature type="region of interest" description="Disordered" evidence="5">
    <location>
        <begin position="239"/>
        <end position="356"/>
    </location>
</feature>
<organism evidence="7 8">
    <name type="scientific">Cylindrotheca closterium</name>
    <dbReference type="NCBI Taxonomy" id="2856"/>
    <lineage>
        <taxon>Eukaryota</taxon>
        <taxon>Sar</taxon>
        <taxon>Stramenopiles</taxon>
        <taxon>Ochrophyta</taxon>
        <taxon>Bacillariophyta</taxon>
        <taxon>Bacillariophyceae</taxon>
        <taxon>Bacillariophycidae</taxon>
        <taxon>Bacillariales</taxon>
        <taxon>Bacillariaceae</taxon>
        <taxon>Cylindrotheca</taxon>
    </lineage>
</organism>
<dbReference type="PROSITE" id="PS50178">
    <property type="entry name" value="ZF_FYVE"/>
    <property type="match status" value="1"/>
</dbReference>
<feature type="region of interest" description="Disordered" evidence="5">
    <location>
        <begin position="548"/>
        <end position="582"/>
    </location>
</feature>
<feature type="compositionally biased region" description="Low complexity" evidence="5">
    <location>
        <begin position="58"/>
        <end position="75"/>
    </location>
</feature>
<dbReference type="InterPro" id="IPR036770">
    <property type="entry name" value="Ankyrin_rpt-contain_sf"/>
</dbReference>
<evidence type="ECO:0000256" key="2">
    <source>
        <dbReference type="ARBA" id="ARBA00022771"/>
    </source>
</evidence>
<proteinExistence type="predicted"/>
<dbReference type="Gene3D" id="2.30.42.10">
    <property type="match status" value="1"/>
</dbReference>
<feature type="region of interest" description="Disordered" evidence="5">
    <location>
        <begin position="1"/>
        <end position="79"/>
    </location>
</feature>
<gene>
    <name evidence="7" type="ORF">CYCCA115_LOCUS21925</name>
</gene>
<dbReference type="InterPro" id="IPR036034">
    <property type="entry name" value="PDZ_sf"/>
</dbReference>
<evidence type="ECO:0000313" key="7">
    <source>
        <dbReference type="EMBL" id="CAJ1966341.1"/>
    </source>
</evidence>
<feature type="region of interest" description="Disordered" evidence="5">
    <location>
        <begin position="679"/>
        <end position="712"/>
    </location>
</feature>
<dbReference type="SMART" id="SM00064">
    <property type="entry name" value="FYVE"/>
    <property type="match status" value="1"/>
</dbReference>
<keyword evidence="8" id="KW-1185">Reference proteome</keyword>
<feature type="compositionally biased region" description="Low complexity" evidence="5">
    <location>
        <begin position="38"/>
        <end position="48"/>
    </location>
</feature>
<dbReference type="GO" id="GO:0045944">
    <property type="term" value="P:positive regulation of transcription by RNA polymerase II"/>
    <property type="evidence" value="ECO:0007669"/>
    <property type="project" value="TreeGrafter"/>
</dbReference>
<name>A0AAD2PXG9_9STRA</name>
<feature type="region of interest" description="Disordered" evidence="5">
    <location>
        <begin position="459"/>
        <end position="536"/>
    </location>
</feature>
<feature type="region of interest" description="Disordered" evidence="5">
    <location>
        <begin position="169"/>
        <end position="205"/>
    </location>
</feature>
<reference evidence="7" key="1">
    <citation type="submission" date="2023-08" db="EMBL/GenBank/DDBJ databases">
        <authorList>
            <person name="Audoor S."/>
            <person name="Bilcke G."/>
        </authorList>
    </citation>
    <scope>NUCLEOTIDE SEQUENCE</scope>
</reference>
<dbReference type="Pfam" id="PF01363">
    <property type="entry name" value="FYVE"/>
    <property type="match status" value="1"/>
</dbReference>
<dbReference type="Gene3D" id="3.30.40.10">
    <property type="entry name" value="Zinc/RING finger domain, C3HC4 (zinc finger)"/>
    <property type="match status" value="1"/>
</dbReference>
<dbReference type="PANTHER" id="PTHR46007">
    <property type="entry name" value="MEDIATOR OF RNA POLYMERASE II TRANSCRIPTION SUBUNIT 12"/>
    <property type="match status" value="1"/>
</dbReference>
<evidence type="ECO:0000256" key="5">
    <source>
        <dbReference type="SAM" id="MobiDB-lite"/>
    </source>
</evidence>
<feature type="compositionally biased region" description="Polar residues" evidence="5">
    <location>
        <begin position="169"/>
        <end position="189"/>
    </location>
</feature>
<evidence type="ECO:0000256" key="3">
    <source>
        <dbReference type="ARBA" id="ARBA00022833"/>
    </source>
</evidence>
<dbReference type="InterPro" id="IPR013083">
    <property type="entry name" value="Znf_RING/FYVE/PHD"/>
</dbReference>
<sequence length="1086" mass="120104">MMSPSFGMLAVNSSHSHRGRRAQRNSNSRQHRNHQQESRNSNSDSSASPLQETREMPQHQQLHSSSSSSQQSQPLHPTPKKSLCVANIFKYTKTEKIGLNLKLSNTMGRIYVSDIKRNSKFANTPLQIGMVVLTVNGKPCPRTVKETATIVKAIEGDLTIVACSLKDPNQQHQESNNATTNVTRAFSSMSRRRNRREEDEARRQRLSECLAPVEFVTSPSMESSSAMLVADDEGVEATLLDTSNETSRSSKKNYHDEADDGDADDDWSRGKPLLSDSEDETDWNEKPRRNVARRGSDKPRFITAESPLPKSNVARRGSGKPRYITTENSKLKSNAARRGSGKTKHIPTSTSKRSASDSFKATLAAASATASLEAAASPTARAKRAASDSYAFSKAAKQAAKQADGYESESSTFSLLSQAQQLTEAATSWLLGNDAPESTKDEMTFDGDEEFDAAYDTDFSRTKQDRSSNQQQQQQQMQKGGGPIRLFPNQQQQQQQQQQFHEYPPPSPHQYRMTPAASHQDTNGDNDQPPLPQPLLQRQSQNQPAFFMTPGAYSIQGPASLSRASSRASSNPSSGHESDDSSFLRSFYDAGDFSDFDDDTDLDVGVEEGNNAEGLLDSLLDNNSVDFEDEILNHSSTHSSVVVAAELTTDAEAQIEDRVRRSILQDTAVASVVMVEHGGSIAHGKQSPRERSYTNSRNGNKKYNPKNVKQKLFGDGKKNSMEVILAGLEAAPDDYIRKRDLLPWTVKRNATTNKWVASVQTNQKAWEEASSNHERSLEQVRSCHTFSGDTESEAYEAGLAMAPPVMHPFSDNPTCFLCKSKFAVFQRPKHCKNCGVVICSSCCCTWSSKRLPDTYRKKSKNTTGTVLVCLGCDWLATNFQQALLRGNMSKALTLYKTGNINMRTPYGPYNGGRSKKRRDEIMHPIHMAIFGGNLQLVQWLVQDRYVPLQRSVPLATQGNSSTSKRFNDSLVLRTSKGRSPLRLALAQEHTDILQYLVSSQKLNLLEEDLRADYRKVLRHLTGLLDTVPASMLAEQNQMPASVQIAHRQRSNPQGSSSHHSSSQNNLNHAASGDSIAPPGNHLLFSS</sequence>
<dbReference type="GO" id="GO:0016592">
    <property type="term" value="C:mediator complex"/>
    <property type="evidence" value="ECO:0007669"/>
    <property type="project" value="TreeGrafter"/>
</dbReference>
<feature type="compositionally biased region" description="Basic and acidic residues" evidence="5">
    <location>
        <begin position="283"/>
        <end position="300"/>
    </location>
</feature>
<dbReference type="EMBL" id="CAKOGP040002280">
    <property type="protein sequence ID" value="CAJ1966341.1"/>
    <property type="molecule type" value="Genomic_DNA"/>
</dbReference>
<feature type="domain" description="FYVE-type" evidence="6">
    <location>
        <begin position="809"/>
        <end position="872"/>
    </location>
</feature>
<feature type="compositionally biased region" description="Basic and acidic residues" evidence="5">
    <location>
        <begin position="195"/>
        <end position="205"/>
    </location>
</feature>
<dbReference type="GO" id="GO:0008270">
    <property type="term" value="F:zinc ion binding"/>
    <property type="evidence" value="ECO:0007669"/>
    <property type="project" value="UniProtKB-KW"/>
</dbReference>
<dbReference type="AlphaFoldDB" id="A0AAD2PXG9"/>
<keyword evidence="2 4" id="KW-0863">Zinc-finger</keyword>
<feature type="compositionally biased region" description="Low complexity" evidence="5">
    <location>
        <begin position="558"/>
        <end position="574"/>
    </location>
</feature>
<dbReference type="Proteomes" id="UP001295423">
    <property type="component" value="Unassembled WGS sequence"/>
</dbReference>